<evidence type="ECO:0000256" key="3">
    <source>
        <dbReference type="ARBA" id="ARBA00022946"/>
    </source>
</evidence>
<evidence type="ECO:0000256" key="2">
    <source>
        <dbReference type="ARBA" id="ARBA00022823"/>
    </source>
</evidence>
<evidence type="ECO:0000313" key="5">
    <source>
        <dbReference type="EMBL" id="OAO13169.1"/>
    </source>
</evidence>
<evidence type="ECO:0000313" key="6">
    <source>
        <dbReference type="Proteomes" id="UP000078348"/>
    </source>
</evidence>
<sequence length="110" mass="12122">MFSVSKLAPSARMLSQCSKRLYSATACRLEKFNITVPPMGESIKSGTLVQWEKKPGDHVELDDVVAVIETDKVSMDVRCDRAGYLVKQLANPDDTVKVGSLLAEMNTEKC</sequence>
<protein>
    <submittedName>
        <fullName evidence="5">Dihydrolipoyllysine-residue succinyltransferase component of 2-oxoglutarate dehydrogenase complex</fullName>
    </submittedName>
</protein>
<evidence type="ECO:0000256" key="1">
    <source>
        <dbReference type="ARBA" id="ARBA00007317"/>
    </source>
</evidence>
<dbReference type="OrthoDB" id="5391403at2759"/>
<dbReference type="EMBL" id="LXWW01000454">
    <property type="protein sequence ID" value="OAO13169.1"/>
    <property type="molecule type" value="Genomic_DNA"/>
</dbReference>
<dbReference type="PANTHER" id="PTHR43416:SF5">
    <property type="entry name" value="DIHYDROLIPOYLLYSINE-RESIDUE SUCCINYLTRANSFERASE COMPONENT OF 2-OXOGLUTARATE DEHYDROGENASE COMPLEX, MITOCHONDRIAL"/>
    <property type="match status" value="1"/>
</dbReference>
<reference evidence="5 6" key="1">
    <citation type="submission" date="2016-05" db="EMBL/GenBank/DDBJ databases">
        <title>Nuclear genome of Blastocystis sp. subtype 1 NandII.</title>
        <authorList>
            <person name="Gentekaki E."/>
            <person name="Curtis B."/>
            <person name="Stairs C."/>
            <person name="Eme L."/>
            <person name="Herman E."/>
            <person name="Klimes V."/>
            <person name="Arias M.C."/>
            <person name="Elias M."/>
            <person name="Hilliou F."/>
            <person name="Klute M."/>
            <person name="Malik S.-B."/>
            <person name="Pightling A."/>
            <person name="Rachubinski R."/>
            <person name="Salas D."/>
            <person name="Schlacht A."/>
            <person name="Suga H."/>
            <person name="Archibald J."/>
            <person name="Ball S.G."/>
            <person name="Clark G."/>
            <person name="Dacks J."/>
            <person name="Van Der Giezen M."/>
            <person name="Tsaousis A."/>
            <person name="Roger A."/>
        </authorList>
    </citation>
    <scope>NUCLEOTIDE SEQUENCE [LARGE SCALE GENOMIC DNA]</scope>
    <source>
        <strain evidence="6">ATCC 50177 / NandII</strain>
    </source>
</reference>
<dbReference type="CDD" id="cd06849">
    <property type="entry name" value="lipoyl_domain"/>
    <property type="match status" value="1"/>
</dbReference>
<dbReference type="PANTHER" id="PTHR43416">
    <property type="entry name" value="DIHYDROLIPOYLLYSINE-RESIDUE SUCCINYLTRANSFERASE COMPONENT OF 2-OXOGLUTARATE DEHYDROGENASE COMPLEX, MITOCHONDRIAL-RELATED"/>
    <property type="match status" value="1"/>
</dbReference>
<dbReference type="Proteomes" id="UP000078348">
    <property type="component" value="Unassembled WGS sequence"/>
</dbReference>
<dbReference type="Gene3D" id="2.40.50.100">
    <property type="match status" value="1"/>
</dbReference>
<organism evidence="5 6">
    <name type="scientific">Blastocystis sp. subtype 1 (strain ATCC 50177 / NandII)</name>
    <dbReference type="NCBI Taxonomy" id="478820"/>
    <lineage>
        <taxon>Eukaryota</taxon>
        <taxon>Sar</taxon>
        <taxon>Stramenopiles</taxon>
        <taxon>Bigyra</taxon>
        <taxon>Opalozoa</taxon>
        <taxon>Opalinata</taxon>
        <taxon>Blastocystidae</taxon>
        <taxon>Blastocystis</taxon>
    </lineage>
</organism>
<comment type="caution">
    <text evidence="5">The sequence shown here is derived from an EMBL/GenBank/DDBJ whole genome shotgun (WGS) entry which is preliminary data.</text>
</comment>
<keyword evidence="2" id="KW-0450">Lipoyl</keyword>
<keyword evidence="5" id="KW-0808">Transferase</keyword>
<dbReference type="GO" id="GO:0005739">
    <property type="term" value="C:mitochondrion"/>
    <property type="evidence" value="ECO:0007669"/>
    <property type="project" value="TreeGrafter"/>
</dbReference>
<dbReference type="Pfam" id="PF00364">
    <property type="entry name" value="Biotin_lipoyl"/>
    <property type="match status" value="1"/>
</dbReference>
<feature type="domain" description="Lipoyl-binding" evidence="4">
    <location>
        <begin position="34"/>
        <end position="105"/>
    </location>
</feature>
<dbReference type="SUPFAM" id="SSF51230">
    <property type="entry name" value="Single hybrid motif"/>
    <property type="match status" value="1"/>
</dbReference>
<proteinExistence type="inferred from homology"/>
<keyword evidence="3" id="KW-0809">Transit peptide</keyword>
<name>A0A196SAY6_BLAHN</name>
<comment type="similarity">
    <text evidence="1">Belongs to the 2-oxoacid dehydrogenase family.</text>
</comment>
<dbReference type="STRING" id="478820.A0A196SAY6"/>
<dbReference type="GO" id="GO:0004149">
    <property type="term" value="F:dihydrolipoyllysine-residue succinyltransferase activity"/>
    <property type="evidence" value="ECO:0007669"/>
    <property type="project" value="TreeGrafter"/>
</dbReference>
<dbReference type="InterPro" id="IPR050537">
    <property type="entry name" value="2-oxoacid_dehydrogenase"/>
</dbReference>
<accession>A0A196SAY6</accession>
<dbReference type="AlphaFoldDB" id="A0A196SAY6"/>
<gene>
    <name evidence="5" type="ORF">AV274_5173</name>
</gene>
<dbReference type="GO" id="GO:0006099">
    <property type="term" value="P:tricarboxylic acid cycle"/>
    <property type="evidence" value="ECO:0007669"/>
    <property type="project" value="TreeGrafter"/>
</dbReference>
<dbReference type="InterPro" id="IPR011053">
    <property type="entry name" value="Single_hybrid_motif"/>
</dbReference>
<dbReference type="InterPro" id="IPR000089">
    <property type="entry name" value="Biotin_lipoyl"/>
</dbReference>
<dbReference type="InterPro" id="IPR003016">
    <property type="entry name" value="2-oxoA_DH_lipoyl-BS"/>
</dbReference>
<keyword evidence="6" id="KW-1185">Reference proteome</keyword>
<evidence type="ECO:0000259" key="4">
    <source>
        <dbReference type="Pfam" id="PF00364"/>
    </source>
</evidence>
<dbReference type="PROSITE" id="PS00189">
    <property type="entry name" value="LIPOYL"/>
    <property type="match status" value="1"/>
</dbReference>